<dbReference type="AlphaFoldDB" id="A0A0U1Z2I2"/>
<feature type="transmembrane region" description="Helical" evidence="5">
    <location>
        <begin position="12"/>
        <end position="37"/>
    </location>
</feature>
<reference evidence="7" key="1">
    <citation type="submission" date="2014-11" db="EMBL/GenBank/DDBJ databases">
        <authorList>
            <person name="Zhu J."/>
            <person name="Qi W."/>
            <person name="Song R."/>
        </authorList>
    </citation>
    <scope>NUCLEOTIDE SEQUENCE</scope>
    <source>
        <strain evidence="7">IFM 0406</strain>
    </source>
</reference>
<dbReference type="InterPro" id="IPR011701">
    <property type="entry name" value="MFS"/>
</dbReference>
<dbReference type="Pfam" id="PF07690">
    <property type="entry name" value="MFS_1"/>
    <property type="match status" value="1"/>
</dbReference>
<feature type="transmembrane region" description="Helical" evidence="5">
    <location>
        <begin position="207"/>
        <end position="229"/>
    </location>
</feature>
<feature type="domain" description="Major facilitator superfamily (MFS) profile" evidence="6">
    <location>
        <begin position="208"/>
        <end position="402"/>
    </location>
</feature>
<feature type="transmembrane region" description="Helical" evidence="5">
    <location>
        <begin position="241"/>
        <end position="262"/>
    </location>
</feature>
<evidence type="ECO:0000256" key="4">
    <source>
        <dbReference type="ARBA" id="ARBA00023136"/>
    </source>
</evidence>
<comment type="subcellular location">
    <subcellularLocation>
        <location evidence="1">Cell membrane</location>
        <topology evidence="1">Multi-pass membrane protein</topology>
    </subcellularLocation>
</comment>
<dbReference type="CDD" id="cd06174">
    <property type="entry name" value="MFS"/>
    <property type="match status" value="1"/>
</dbReference>
<dbReference type="PANTHER" id="PTHR23542:SF1">
    <property type="entry name" value="MAJOR FACILITATOR SUPERFAMILY (MFS) PROFILE DOMAIN-CONTAINING PROTEIN"/>
    <property type="match status" value="1"/>
</dbReference>
<dbReference type="GO" id="GO:0005886">
    <property type="term" value="C:plasma membrane"/>
    <property type="evidence" value="ECO:0007669"/>
    <property type="project" value="UniProtKB-SubCell"/>
</dbReference>
<dbReference type="SUPFAM" id="SSF103473">
    <property type="entry name" value="MFS general substrate transporter"/>
    <property type="match status" value="1"/>
</dbReference>
<organism evidence="7">
    <name type="scientific">Nocardia terpenica</name>
    <dbReference type="NCBI Taxonomy" id="455432"/>
    <lineage>
        <taxon>Bacteria</taxon>
        <taxon>Bacillati</taxon>
        <taxon>Actinomycetota</taxon>
        <taxon>Actinomycetes</taxon>
        <taxon>Mycobacteriales</taxon>
        <taxon>Nocardiaceae</taxon>
        <taxon>Nocardia</taxon>
    </lineage>
</organism>
<dbReference type="Gene3D" id="1.20.1250.20">
    <property type="entry name" value="MFS general substrate transporter like domains"/>
    <property type="match status" value="1"/>
</dbReference>
<name>A0A0U1Z2I2_9NOCA</name>
<dbReference type="EMBL" id="KP161205">
    <property type="protein sequence ID" value="AJO72759.1"/>
    <property type="molecule type" value="Genomic_DNA"/>
</dbReference>
<feature type="transmembrane region" description="Helical" evidence="5">
    <location>
        <begin position="297"/>
        <end position="319"/>
    </location>
</feature>
<evidence type="ECO:0000256" key="2">
    <source>
        <dbReference type="ARBA" id="ARBA00022692"/>
    </source>
</evidence>
<feature type="transmembrane region" description="Helical" evidence="5">
    <location>
        <begin position="274"/>
        <end position="291"/>
    </location>
</feature>
<feature type="transmembrane region" description="Helical" evidence="5">
    <location>
        <begin position="168"/>
        <end position="186"/>
    </location>
</feature>
<accession>A0A0U1Z2I2</accession>
<reference evidence="7" key="2">
    <citation type="journal article" date="2016" name="Org. Biomol. Chem.">
        <title>Target-specific identification and characterization of the putative gene cluster for brasilinolide biosynthesis revealing the mechanistic insights and combinatorial synthetic utility of 2-deoxy-l-fucose biosynthetic enzymes.</title>
        <authorList>
            <person name="Chiu H.T."/>
            <person name="Weng C.P."/>
            <person name="Lin Y.C."/>
            <person name="Chen K.H."/>
        </authorList>
    </citation>
    <scope>NUCLEOTIDE SEQUENCE</scope>
    <source>
        <strain evidence="7">IFM 0406</strain>
    </source>
</reference>
<feature type="transmembrane region" description="Helical" evidence="5">
    <location>
        <begin position="360"/>
        <end position="381"/>
    </location>
</feature>
<feature type="domain" description="Major facilitator superfamily (MFS) profile" evidence="6">
    <location>
        <begin position="1"/>
        <end position="190"/>
    </location>
</feature>
<feature type="transmembrane region" description="Helical" evidence="5">
    <location>
        <begin position="77"/>
        <end position="97"/>
    </location>
</feature>
<sequence>MNYLRMLRTPHAFRVLSASWIGRLPSSMAAVTIPLALRHAGAGYAFIGAAAACFAISAAVGAPVLGRAVDRIGQTRVLAATTVLAAAGFVLIALAPAQHPTVLLGAVLAGAFTPPLEPCLRVLWPDIFAQEELENVYAVDSAAQELVFVAGPLAVSLCLAIAAPITALWVQAALSVLGVLVFATAAPSRRWRPSPHDRHWLGPLRNLGLIIVLLAPSGAGMSIGTLNVLSVSYAEQHRVPGGAPMLLAVFSLASLAGVLGYGAIRWTIQPRTRLLVSVGGLLIGWLLLTLVPPPVPMFAVLLLTGMFLAPTLASVWLLIGMLAPAGTTTEAFAWLVTLFAAGNSMGAALVGVVLTHASTHWAAACGVFGVTGCLLLLGLGYRRLAPPAPDRVAQSSATGQAG</sequence>
<dbReference type="OrthoDB" id="5243516at2"/>
<protein>
    <submittedName>
        <fullName evidence="7">MFS transporter</fullName>
    </submittedName>
</protein>
<evidence type="ECO:0000256" key="5">
    <source>
        <dbReference type="SAM" id="Phobius"/>
    </source>
</evidence>
<dbReference type="InterPro" id="IPR020846">
    <property type="entry name" value="MFS_dom"/>
</dbReference>
<dbReference type="InterPro" id="IPR036259">
    <property type="entry name" value="MFS_trans_sf"/>
</dbReference>
<dbReference type="PROSITE" id="PS50850">
    <property type="entry name" value="MFS"/>
    <property type="match status" value="2"/>
</dbReference>
<evidence type="ECO:0000313" key="7">
    <source>
        <dbReference type="EMBL" id="AJO72759.1"/>
    </source>
</evidence>
<proteinExistence type="predicted"/>
<keyword evidence="4 5" id="KW-0472">Membrane</keyword>
<dbReference type="PANTHER" id="PTHR23542">
    <property type="match status" value="1"/>
</dbReference>
<gene>
    <name evidence="7" type="primary">nbrT6</name>
</gene>
<dbReference type="GO" id="GO:0022857">
    <property type="term" value="F:transmembrane transporter activity"/>
    <property type="evidence" value="ECO:0007669"/>
    <property type="project" value="InterPro"/>
</dbReference>
<evidence type="ECO:0000256" key="3">
    <source>
        <dbReference type="ARBA" id="ARBA00022989"/>
    </source>
</evidence>
<feature type="transmembrane region" description="Helical" evidence="5">
    <location>
        <begin position="43"/>
        <end position="65"/>
    </location>
</feature>
<evidence type="ECO:0000259" key="6">
    <source>
        <dbReference type="PROSITE" id="PS50850"/>
    </source>
</evidence>
<keyword evidence="3 5" id="KW-1133">Transmembrane helix</keyword>
<evidence type="ECO:0000256" key="1">
    <source>
        <dbReference type="ARBA" id="ARBA00004651"/>
    </source>
</evidence>
<keyword evidence="2 5" id="KW-0812">Transmembrane</keyword>
<feature type="transmembrane region" description="Helical" evidence="5">
    <location>
        <begin position="331"/>
        <end position="354"/>
    </location>
</feature>